<feature type="transmembrane region" description="Helical" evidence="1">
    <location>
        <begin position="351"/>
        <end position="372"/>
    </location>
</feature>
<evidence type="ECO:0000313" key="2">
    <source>
        <dbReference type="EMBL" id="KAH0562313.1"/>
    </source>
</evidence>
<keyword evidence="1" id="KW-0812">Transmembrane</keyword>
<evidence type="ECO:0000256" key="1">
    <source>
        <dbReference type="SAM" id="Phobius"/>
    </source>
</evidence>
<feature type="transmembrane region" description="Helical" evidence="1">
    <location>
        <begin position="181"/>
        <end position="200"/>
    </location>
</feature>
<gene>
    <name evidence="2" type="ORF">GP486_002994</name>
</gene>
<dbReference type="Proteomes" id="UP000750711">
    <property type="component" value="Unassembled WGS sequence"/>
</dbReference>
<comment type="caution">
    <text evidence="2">The sequence shown here is derived from an EMBL/GenBank/DDBJ whole genome shotgun (WGS) entry which is preliminary data.</text>
</comment>
<feature type="transmembrane region" description="Helical" evidence="1">
    <location>
        <begin position="309"/>
        <end position="330"/>
    </location>
</feature>
<dbReference type="EMBL" id="JAGHQM010000372">
    <property type="protein sequence ID" value="KAH0562313.1"/>
    <property type="molecule type" value="Genomic_DNA"/>
</dbReference>
<reference evidence="2" key="1">
    <citation type="submission" date="2021-03" db="EMBL/GenBank/DDBJ databases">
        <title>Comparative genomics and phylogenomic investigation of the class Geoglossomycetes provide insights into ecological specialization and systematics.</title>
        <authorList>
            <person name="Melie T."/>
            <person name="Pirro S."/>
            <person name="Miller A.N."/>
            <person name="Quandt A."/>
        </authorList>
    </citation>
    <scope>NUCLEOTIDE SEQUENCE</scope>
    <source>
        <strain evidence="2">CAQ_001_2017</strain>
    </source>
</reference>
<accession>A0A9P8RR62</accession>
<feature type="transmembrane region" description="Helical" evidence="1">
    <location>
        <begin position="378"/>
        <end position="404"/>
    </location>
</feature>
<proteinExistence type="predicted"/>
<protein>
    <recommendedName>
        <fullName evidence="4">Transmembrane protein</fullName>
    </recommendedName>
</protein>
<feature type="transmembrane region" description="Helical" evidence="1">
    <location>
        <begin position="46"/>
        <end position="64"/>
    </location>
</feature>
<feature type="transmembrane region" description="Helical" evidence="1">
    <location>
        <begin position="236"/>
        <end position="254"/>
    </location>
</feature>
<keyword evidence="1" id="KW-1133">Transmembrane helix</keyword>
<organism evidence="2 3">
    <name type="scientific">Trichoglossum hirsutum</name>
    <dbReference type="NCBI Taxonomy" id="265104"/>
    <lineage>
        <taxon>Eukaryota</taxon>
        <taxon>Fungi</taxon>
        <taxon>Dikarya</taxon>
        <taxon>Ascomycota</taxon>
        <taxon>Pezizomycotina</taxon>
        <taxon>Geoglossomycetes</taxon>
        <taxon>Geoglossales</taxon>
        <taxon>Geoglossaceae</taxon>
        <taxon>Trichoglossum</taxon>
    </lineage>
</organism>
<evidence type="ECO:0000313" key="3">
    <source>
        <dbReference type="Proteomes" id="UP000750711"/>
    </source>
</evidence>
<feature type="transmembrane region" description="Helical" evidence="1">
    <location>
        <begin position="150"/>
        <end position="169"/>
    </location>
</feature>
<feature type="transmembrane region" description="Helical" evidence="1">
    <location>
        <begin position="119"/>
        <end position="138"/>
    </location>
</feature>
<dbReference type="AlphaFoldDB" id="A0A9P8RR62"/>
<evidence type="ECO:0008006" key="4">
    <source>
        <dbReference type="Google" id="ProtNLM"/>
    </source>
</evidence>
<sequence>MGAEAEKKQTGYEKAKAIGISGAMTKLPIYTVLTSFDTTNSCVLKFWLLAVGGVVFFLAWLVLFTRCARIWGPDVVQSAPFRTLPIYFENTSIATSPVDWPGSAEIKSINSAGQFYVDVWFALALMAAVDAFTVVTNFNRSLIHQFHYFVSLRMTSLAFVVSAAVRLLSGSERNNPQKPQYQAAVFFLCCALYAACVFTIEKLHKLLPVRGMSTARGSLQEFSEKMCLFDLPWRRALLFAATNGAVGLVLTTLVPTKWSMLNPVVHITWEVTFLGLMATKQTPRYIWLATPVVAASTCTDWGLRQVAAAPSISMAPWAFLALMLAGRLMLDLHLHTLFRRRADLQWARKEILFPTRSLLALFAWMLLFEYLGVPVVTFIKLIAVVVLHTSGVLVFLLPACYAIAFDKIKTIRD</sequence>
<name>A0A9P8RR62_9PEZI</name>
<keyword evidence="3" id="KW-1185">Reference proteome</keyword>
<keyword evidence="1" id="KW-0472">Membrane</keyword>